<dbReference type="Pfam" id="PF07804">
    <property type="entry name" value="HipA_C"/>
    <property type="match status" value="1"/>
</dbReference>
<sequence>MTSRLDLIRHTLTRDVSKPAKLREILGVSQPTLSRSIKALGKEVVRIGKGKSIQYALRDTRGRAKVEPVYRVREDGAVQLLGELTPVHPNGFVMKSDKGEDYSDSLPWWLFDMHPQGYLGRAYAMAHAQQLDLAEDPKYWSDADVITALTSHGHDAVGNLLIGDTARSAFLSMSPPVPANREVDYPELARASSDGEVPGSSAGGEQPKFCTYSDHGHVIVKFTVDARNPISERWADLLLAEHIALEILGVTTYVFDFGGQRFLEIPRFDRVGERGRVGMFSLHALQAQFVGGQPSARWPSLVARLAASGEVSQKAVAETALRWAYGRLIGNSDMHNGNLSFVGSNGRPYDLSPAYDVLPMEFSPKASGNMRSDLTPVEISDEVSAGTWRDALVMAREFERRVTTEGRFSDNFKPCLESIQRHVEHASAQIDLLP</sequence>
<keyword evidence="2" id="KW-0808">Transferase</keyword>
<evidence type="ECO:0000313" key="6">
    <source>
        <dbReference type="Proteomes" id="UP000886939"/>
    </source>
</evidence>
<comment type="caution">
    <text evidence="5">The sequence shown here is derived from an EMBL/GenBank/DDBJ whole genome shotgun (WGS) entry which is preliminary data.</text>
</comment>
<evidence type="ECO:0000256" key="2">
    <source>
        <dbReference type="ARBA" id="ARBA00022679"/>
    </source>
</evidence>
<evidence type="ECO:0000259" key="4">
    <source>
        <dbReference type="Pfam" id="PF07804"/>
    </source>
</evidence>
<reference evidence="5" key="1">
    <citation type="submission" date="2021-07" db="EMBL/GenBank/DDBJ databases">
        <title>Draft genome sequence of carbapenem-resistant Aeromonas spp. in Japan.</title>
        <authorList>
            <person name="Maehana S."/>
            <person name="Suzuki M."/>
            <person name="Kitasato H."/>
        </authorList>
    </citation>
    <scope>NUCLEOTIDE SEQUENCE</scope>
    <source>
        <strain evidence="5">KAM343</strain>
    </source>
</reference>
<comment type="similarity">
    <text evidence="1">Belongs to the HipA Ser/Thr kinase family.</text>
</comment>
<feature type="domain" description="HipA-like C-terminal" evidence="4">
    <location>
        <begin position="200"/>
        <end position="370"/>
    </location>
</feature>
<evidence type="ECO:0000256" key="3">
    <source>
        <dbReference type="ARBA" id="ARBA00022777"/>
    </source>
</evidence>
<dbReference type="InterPro" id="IPR012893">
    <property type="entry name" value="HipA-like_C"/>
</dbReference>
<dbReference type="Proteomes" id="UP000886939">
    <property type="component" value="Unassembled WGS sequence"/>
</dbReference>
<gene>
    <name evidence="5" type="ORF">KAM343_04390</name>
</gene>
<dbReference type="EMBL" id="BPNI01000004">
    <property type="protein sequence ID" value="GJA39643.1"/>
    <property type="molecule type" value="Genomic_DNA"/>
</dbReference>
<evidence type="ECO:0000313" key="5">
    <source>
        <dbReference type="EMBL" id="GJA39643.1"/>
    </source>
</evidence>
<keyword evidence="3" id="KW-0418">Kinase</keyword>
<organism evidence="5 6">
    <name type="scientific">Aeromonas caviae</name>
    <name type="common">Aeromonas punctata</name>
    <dbReference type="NCBI Taxonomy" id="648"/>
    <lineage>
        <taxon>Bacteria</taxon>
        <taxon>Pseudomonadati</taxon>
        <taxon>Pseudomonadota</taxon>
        <taxon>Gammaproteobacteria</taxon>
        <taxon>Aeromonadales</taxon>
        <taxon>Aeromonadaceae</taxon>
        <taxon>Aeromonas</taxon>
    </lineage>
</organism>
<proteinExistence type="inferred from homology"/>
<dbReference type="NCBIfam" id="NF007297">
    <property type="entry name" value="PRK09775.1"/>
    <property type="match status" value="1"/>
</dbReference>
<dbReference type="GO" id="GO:0004674">
    <property type="term" value="F:protein serine/threonine kinase activity"/>
    <property type="evidence" value="ECO:0007669"/>
    <property type="project" value="TreeGrafter"/>
</dbReference>
<name>A0AAV4YIA6_AERCA</name>
<dbReference type="PANTHER" id="PTHR37419:SF8">
    <property type="entry name" value="TOXIN YJJJ"/>
    <property type="match status" value="1"/>
</dbReference>
<dbReference type="GO" id="GO:0005829">
    <property type="term" value="C:cytosol"/>
    <property type="evidence" value="ECO:0007669"/>
    <property type="project" value="TreeGrafter"/>
</dbReference>
<dbReference type="PANTHER" id="PTHR37419">
    <property type="entry name" value="SERINE/THREONINE-PROTEIN KINASE TOXIN HIPA"/>
    <property type="match status" value="1"/>
</dbReference>
<protein>
    <submittedName>
        <fullName evidence="5">Transcriptional regulator</fullName>
    </submittedName>
</protein>
<dbReference type="AlphaFoldDB" id="A0AAV4YIA6"/>
<dbReference type="RefSeq" id="WP_223945559.1">
    <property type="nucleotide sequence ID" value="NZ_BPNI01000004.1"/>
</dbReference>
<accession>A0AAV4YIA6</accession>
<dbReference type="InterPro" id="IPR052028">
    <property type="entry name" value="HipA_Ser/Thr_kinase"/>
</dbReference>
<evidence type="ECO:0000256" key="1">
    <source>
        <dbReference type="ARBA" id="ARBA00010164"/>
    </source>
</evidence>